<gene>
    <name evidence="2" type="ORF">K6Y31_14595</name>
</gene>
<accession>A0ABS8WAG8</accession>
<feature type="transmembrane region" description="Helical" evidence="1">
    <location>
        <begin position="12"/>
        <end position="31"/>
    </location>
</feature>
<organism evidence="2 3">
    <name type="scientific">Motilimonas cestriensis</name>
    <dbReference type="NCBI Taxonomy" id="2742685"/>
    <lineage>
        <taxon>Bacteria</taxon>
        <taxon>Pseudomonadati</taxon>
        <taxon>Pseudomonadota</taxon>
        <taxon>Gammaproteobacteria</taxon>
        <taxon>Alteromonadales</taxon>
        <taxon>Alteromonadales genera incertae sedis</taxon>
        <taxon>Motilimonas</taxon>
    </lineage>
</organism>
<comment type="caution">
    <text evidence="2">The sequence shown here is derived from an EMBL/GenBank/DDBJ whole genome shotgun (WGS) entry which is preliminary data.</text>
</comment>
<dbReference type="PROSITE" id="PS00409">
    <property type="entry name" value="PROKAR_NTER_METHYL"/>
    <property type="match status" value="1"/>
</dbReference>
<evidence type="ECO:0000256" key="1">
    <source>
        <dbReference type="SAM" id="Phobius"/>
    </source>
</evidence>
<dbReference type="RefSeq" id="WP_233053702.1">
    <property type="nucleotide sequence ID" value="NZ_JAIMJA010000015.1"/>
</dbReference>
<protein>
    <submittedName>
        <fullName evidence="2">Prepilin-type N-terminal cleavage/methylation domain-containing protein</fullName>
    </submittedName>
</protein>
<keyword evidence="1" id="KW-0472">Membrane</keyword>
<dbReference type="InterPro" id="IPR045584">
    <property type="entry name" value="Pilin-like"/>
</dbReference>
<dbReference type="Pfam" id="PF07963">
    <property type="entry name" value="N_methyl"/>
    <property type="match status" value="1"/>
</dbReference>
<proteinExistence type="predicted"/>
<dbReference type="SUPFAM" id="SSF54523">
    <property type="entry name" value="Pili subunits"/>
    <property type="match status" value="1"/>
</dbReference>
<dbReference type="Proteomes" id="UP001201273">
    <property type="component" value="Unassembled WGS sequence"/>
</dbReference>
<reference evidence="2 3" key="1">
    <citation type="journal article" date="2022" name="Environ. Microbiol. Rep.">
        <title>Eco-phylogenetic analyses reveal divergent evolution of vitamin B12 metabolism in the marine bacterial family 'Psychromonadaceae'.</title>
        <authorList>
            <person name="Jin X."/>
            <person name="Yang Y."/>
            <person name="Cao H."/>
            <person name="Gao B."/>
            <person name="Zhao Z."/>
        </authorList>
    </citation>
    <scope>NUCLEOTIDE SEQUENCE [LARGE SCALE GENOMIC DNA]</scope>
    <source>
        <strain evidence="2 3">MKS20</strain>
    </source>
</reference>
<name>A0ABS8WAG8_9GAMM</name>
<keyword evidence="1" id="KW-1133">Transmembrane helix</keyword>
<dbReference type="Gene3D" id="3.30.700.10">
    <property type="entry name" value="Glycoprotein, Type 4 Pilin"/>
    <property type="match status" value="1"/>
</dbReference>
<evidence type="ECO:0000313" key="3">
    <source>
        <dbReference type="Proteomes" id="UP001201273"/>
    </source>
</evidence>
<sequence length="205" mass="21771">MTKHSGFSLIELVIVVVVLGILAVTALPRFLDVTEEAKNASVEGVAGGFATGVSLTRAQWEAVGRSKEAAKNVVIYDGTKLYLTTPTNTEMTAGTVSPGYPMTNQNEDVTPASLTPAKCESIWNSILQNPPRIASSFSDVSGQGDFYKFYVTTTNGGTDTSCLFYLVNSLDKGSDGLYTDPGSDTGKFKNFTYKPATGQVAANIN</sequence>
<dbReference type="EMBL" id="JAIMJA010000015">
    <property type="protein sequence ID" value="MCE2596039.1"/>
    <property type="molecule type" value="Genomic_DNA"/>
</dbReference>
<evidence type="ECO:0000313" key="2">
    <source>
        <dbReference type="EMBL" id="MCE2596039.1"/>
    </source>
</evidence>
<dbReference type="InterPro" id="IPR012902">
    <property type="entry name" value="N_methyl_site"/>
</dbReference>
<keyword evidence="3" id="KW-1185">Reference proteome</keyword>
<dbReference type="NCBIfam" id="TIGR02532">
    <property type="entry name" value="IV_pilin_GFxxxE"/>
    <property type="match status" value="1"/>
</dbReference>
<keyword evidence="1" id="KW-0812">Transmembrane</keyword>